<dbReference type="EMBL" id="AP022610">
    <property type="protein sequence ID" value="BBZ28840.1"/>
    <property type="molecule type" value="Genomic_DNA"/>
</dbReference>
<evidence type="ECO:0000313" key="1">
    <source>
        <dbReference type="EMBL" id="BBZ28840.1"/>
    </source>
</evidence>
<gene>
    <name evidence="1" type="ORF">MMAD_31350</name>
</gene>
<name>A0A7I7XI27_9MYCO</name>
<sequence>MDGTDAATRDRAARIPGEATRLVDAAAAQSLLLRITGSVAVHLHCAQHRPLMGDLGRRPFYDIDFWGRDRDHQLIDAFFQAQGYQADPAARGLREWGIKRQIFGHPDTGIKIDVFMDTLVMAHSIKFLHRLELADPCVPVADLVLSKLQIHEITTNDLIDLTVLFGEHAVVRNGSAAIDLDRILDVLCDDWGFWYTADQNLASLHAWVERPGIDAEVRGRVQARIEALRTALAEAPKTRRWRLRAKIGVRKRWYEPVEQVS</sequence>
<protein>
    <submittedName>
        <fullName evidence="1">Uncharacterized protein</fullName>
    </submittedName>
</protein>
<accession>A0A7I7XI27</accession>
<reference evidence="1 2" key="1">
    <citation type="journal article" date="2019" name="Emerg. Microbes Infect.">
        <title>Comprehensive subspecies identification of 175 nontuberculous mycobacteria species based on 7547 genomic profiles.</title>
        <authorList>
            <person name="Matsumoto Y."/>
            <person name="Kinjo T."/>
            <person name="Motooka D."/>
            <person name="Nabeya D."/>
            <person name="Jung N."/>
            <person name="Uechi K."/>
            <person name="Horii T."/>
            <person name="Iida T."/>
            <person name="Fujita J."/>
            <person name="Nakamura S."/>
        </authorList>
    </citation>
    <scope>NUCLEOTIDE SEQUENCE [LARGE SCALE GENOMIC DNA]</scope>
    <source>
        <strain evidence="1 2">JCM 13574</strain>
    </source>
</reference>
<dbReference type="Proteomes" id="UP000466517">
    <property type="component" value="Chromosome"/>
</dbReference>
<dbReference type="KEGG" id="mmag:MMAD_31350"/>
<proteinExistence type="predicted"/>
<keyword evidence="2" id="KW-1185">Reference proteome</keyword>
<dbReference type="RefSeq" id="WP_163738879.1">
    <property type="nucleotide sequence ID" value="NZ_AP022610.1"/>
</dbReference>
<dbReference type="AlphaFoldDB" id="A0A7I7XI27"/>
<evidence type="ECO:0000313" key="2">
    <source>
        <dbReference type="Proteomes" id="UP000466517"/>
    </source>
</evidence>
<organism evidence="1 2">
    <name type="scientific">Mycolicibacterium madagascariense</name>
    <dbReference type="NCBI Taxonomy" id="212765"/>
    <lineage>
        <taxon>Bacteria</taxon>
        <taxon>Bacillati</taxon>
        <taxon>Actinomycetota</taxon>
        <taxon>Actinomycetes</taxon>
        <taxon>Mycobacteriales</taxon>
        <taxon>Mycobacteriaceae</taxon>
        <taxon>Mycolicibacterium</taxon>
    </lineage>
</organism>